<feature type="transmembrane region" description="Helical" evidence="2">
    <location>
        <begin position="69"/>
        <end position="91"/>
    </location>
</feature>
<comment type="caution">
    <text evidence="4">The sequence shown here is derived from an EMBL/GenBank/DDBJ whole genome shotgun (WGS) entry which is preliminary data.</text>
</comment>
<dbReference type="SUPFAM" id="SSF50998">
    <property type="entry name" value="Quinoprotein alcohol dehydrogenase-like"/>
    <property type="match status" value="1"/>
</dbReference>
<dbReference type="Pfam" id="PF13360">
    <property type="entry name" value="PQQ_2"/>
    <property type="match status" value="1"/>
</dbReference>
<feature type="region of interest" description="Disordered" evidence="1">
    <location>
        <begin position="1"/>
        <end position="22"/>
    </location>
</feature>
<keyword evidence="2" id="KW-0472">Membrane</keyword>
<name>A0A368KT35_9BACT</name>
<proteinExistence type="predicted"/>
<dbReference type="AlphaFoldDB" id="A0A368KT35"/>
<dbReference type="InterPro" id="IPR015943">
    <property type="entry name" value="WD40/YVTN_repeat-like_dom_sf"/>
</dbReference>
<keyword evidence="2" id="KW-1133">Transmembrane helix</keyword>
<evidence type="ECO:0000313" key="5">
    <source>
        <dbReference type="Proteomes" id="UP000253562"/>
    </source>
</evidence>
<dbReference type="InterPro" id="IPR002372">
    <property type="entry name" value="PQQ_rpt_dom"/>
</dbReference>
<gene>
    <name evidence="4" type="ORF">DTL42_13395</name>
</gene>
<feature type="domain" description="Pyrrolo-quinoline quinone repeat" evidence="3">
    <location>
        <begin position="249"/>
        <end position="497"/>
    </location>
</feature>
<protein>
    <recommendedName>
        <fullName evidence="3">Pyrrolo-quinoline quinone repeat domain-containing protein</fullName>
    </recommendedName>
</protein>
<dbReference type="EMBL" id="QPEX01000025">
    <property type="protein sequence ID" value="RCS48314.1"/>
    <property type="molecule type" value="Genomic_DNA"/>
</dbReference>
<dbReference type="OrthoDB" id="7051554at2"/>
<dbReference type="PANTHER" id="PTHR34512">
    <property type="entry name" value="CELL SURFACE PROTEIN"/>
    <property type="match status" value="1"/>
</dbReference>
<sequence>MSSDQTNPSEHDVPQSLAQQKPPRYVPPRWVWITSAVLLLIGVLGLYGERLGKGPLASLYDFAWFLRDGSFCNLIMLIGGFFALFIPLMWITFASSWPTRVRLLPLALIVLMVGGFFTVFKIKAVSGNMIPRFGYRWAKDPDQRLEQFVSVAPPAGEKTADRAALPPDPHAWPQFLGPERNNRLPGPKLATDWTAHPPQELWRMPIGAGWSGFAAQNGRIYTMEQRDQQEMVTCYDIENLTADGQPSPLWGVGVEARHYTSMGYFGPRCTPLLFDGRVYALGATGVLSCVDQATGQVVWQHDLLEMYGVTPEVESSNIAWGRSNSPLAYELPDRKIVIIPAGGPDAQNSEAMVSLVAFDAATGETVWEGGHQQISYASPSVIHVDGADQICSVNEATITGHDPATGKQLWEMEWPGKSNGNATCSQVLPLGNNQFFVSKGYGQGARTFEVKPAGEESFSVESLWDNARLLNTKFTNVSIQGEEVFGIDDSILEKVKLGAKRPTWRERGFGHGQVLLVGDVLLVMGEEGNLAAVDSQSDKYHEYARIKALSSEVAPTWNPMCLYGDLLLVRNAEEAACYRLATED</sequence>
<accession>A0A368KT35</accession>
<evidence type="ECO:0000256" key="1">
    <source>
        <dbReference type="SAM" id="MobiDB-lite"/>
    </source>
</evidence>
<feature type="transmembrane region" description="Helical" evidence="2">
    <location>
        <begin position="103"/>
        <end position="122"/>
    </location>
</feature>
<dbReference type="RefSeq" id="WP_114369243.1">
    <property type="nucleotide sequence ID" value="NZ_QPEX01000025.1"/>
</dbReference>
<feature type="transmembrane region" description="Helical" evidence="2">
    <location>
        <begin position="30"/>
        <end position="48"/>
    </location>
</feature>
<organism evidence="4 5">
    <name type="scientific">Bremerella cremea</name>
    <dbReference type="NCBI Taxonomy" id="1031537"/>
    <lineage>
        <taxon>Bacteria</taxon>
        <taxon>Pseudomonadati</taxon>
        <taxon>Planctomycetota</taxon>
        <taxon>Planctomycetia</taxon>
        <taxon>Pirellulales</taxon>
        <taxon>Pirellulaceae</taxon>
        <taxon>Bremerella</taxon>
    </lineage>
</organism>
<dbReference type="InterPro" id="IPR011047">
    <property type="entry name" value="Quinoprotein_ADH-like_sf"/>
</dbReference>
<evidence type="ECO:0000313" key="4">
    <source>
        <dbReference type="EMBL" id="RCS48314.1"/>
    </source>
</evidence>
<evidence type="ECO:0000256" key="2">
    <source>
        <dbReference type="SAM" id="Phobius"/>
    </source>
</evidence>
<dbReference type="Gene3D" id="2.130.10.10">
    <property type="entry name" value="YVTN repeat-like/Quinoprotein amine dehydrogenase"/>
    <property type="match status" value="1"/>
</dbReference>
<reference evidence="4 5" key="1">
    <citation type="submission" date="2018-07" db="EMBL/GenBank/DDBJ databases">
        <title>Comparative genomes isolates from brazilian mangrove.</title>
        <authorList>
            <person name="De Araujo J.E."/>
            <person name="Taketani R.G."/>
            <person name="Silva M.C.P."/>
            <person name="Lourenco M.V."/>
            <person name="Oliveira V.M."/>
            <person name="Andreote F.D."/>
        </authorList>
    </citation>
    <scope>NUCLEOTIDE SEQUENCE [LARGE SCALE GENOMIC DNA]</scope>
    <source>
        <strain evidence="4 5">HEX PRIS-MGV</strain>
    </source>
</reference>
<keyword evidence="2" id="KW-0812">Transmembrane</keyword>
<evidence type="ECO:0000259" key="3">
    <source>
        <dbReference type="Pfam" id="PF13360"/>
    </source>
</evidence>
<dbReference type="PANTHER" id="PTHR34512:SF30">
    <property type="entry name" value="OUTER MEMBRANE PROTEIN ASSEMBLY FACTOR BAMB"/>
    <property type="match status" value="1"/>
</dbReference>
<dbReference type="Proteomes" id="UP000253562">
    <property type="component" value="Unassembled WGS sequence"/>
</dbReference>